<dbReference type="GO" id="GO:0007264">
    <property type="term" value="P:small GTPase-mediated signal transduction"/>
    <property type="evidence" value="ECO:0007669"/>
    <property type="project" value="InterPro"/>
</dbReference>
<dbReference type="Gene3D" id="2.30.29.30">
    <property type="entry name" value="Pleckstrin-homology domain (PH domain)/Phosphotyrosine-binding domain (PTB)"/>
    <property type="match status" value="1"/>
</dbReference>
<dbReference type="SUPFAM" id="SSF50156">
    <property type="entry name" value="PDZ domain-like"/>
    <property type="match status" value="1"/>
</dbReference>
<dbReference type="AlphaFoldDB" id="A0A9P0B3X7"/>
<dbReference type="InterPro" id="IPR000219">
    <property type="entry name" value="DH_dom"/>
</dbReference>
<dbReference type="Pfam" id="PF00621">
    <property type="entry name" value="RhoGEF"/>
    <property type="match status" value="1"/>
</dbReference>
<keyword evidence="6" id="KW-1185">Reference proteome</keyword>
<protein>
    <submittedName>
        <fullName evidence="5">Uncharacterized protein</fullName>
    </submittedName>
</protein>
<dbReference type="Gene3D" id="2.30.42.10">
    <property type="match status" value="1"/>
</dbReference>
<evidence type="ECO:0000259" key="4">
    <source>
        <dbReference type="PROSITE" id="PS50106"/>
    </source>
</evidence>
<dbReference type="Gene3D" id="6.10.140.680">
    <property type="match status" value="1"/>
</dbReference>
<dbReference type="SMART" id="SM00233">
    <property type="entry name" value="PH"/>
    <property type="match status" value="1"/>
</dbReference>
<dbReference type="InterPro" id="IPR001478">
    <property type="entry name" value="PDZ"/>
</dbReference>
<evidence type="ECO:0000256" key="1">
    <source>
        <dbReference type="SAM" id="MobiDB-lite"/>
    </source>
</evidence>
<dbReference type="FunFam" id="2.30.29.30:FF:000065">
    <property type="entry name" value="T cell lymphoma invasion and metastasis 1"/>
    <property type="match status" value="1"/>
</dbReference>
<dbReference type="PANTHER" id="PTHR46001:SF3">
    <property type="entry name" value="PROTEIN STILL LIFE, ISOFORM SIF TYPE 1"/>
    <property type="match status" value="1"/>
</dbReference>
<dbReference type="OrthoDB" id="8059989at2759"/>
<evidence type="ECO:0000313" key="5">
    <source>
        <dbReference type="EMBL" id="CAH0556956.1"/>
    </source>
</evidence>
<proteinExistence type="predicted"/>
<dbReference type="GO" id="GO:0005085">
    <property type="term" value="F:guanyl-nucleotide exchange factor activity"/>
    <property type="evidence" value="ECO:0007669"/>
    <property type="project" value="InterPro"/>
</dbReference>
<feature type="domain" description="PDZ" evidence="4">
    <location>
        <begin position="478"/>
        <end position="554"/>
    </location>
</feature>
<dbReference type="SUPFAM" id="SSF50729">
    <property type="entry name" value="PH domain-like"/>
    <property type="match status" value="1"/>
</dbReference>
<evidence type="ECO:0000313" key="6">
    <source>
        <dbReference type="Proteomes" id="UP001154078"/>
    </source>
</evidence>
<dbReference type="SUPFAM" id="SSF48065">
    <property type="entry name" value="DBL homology domain (DH-domain)"/>
    <property type="match status" value="1"/>
</dbReference>
<feature type="compositionally biased region" description="Low complexity" evidence="1">
    <location>
        <begin position="450"/>
        <end position="460"/>
    </location>
</feature>
<dbReference type="PROSITE" id="PS50010">
    <property type="entry name" value="DH_2"/>
    <property type="match status" value="1"/>
</dbReference>
<dbReference type="InterPro" id="IPR040655">
    <property type="entry name" value="TIAM1_CC-Ex"/>
</dbReference>
<dbReference type="Pfam" id="PF00169">
    <property type="entry name" value="PH"/>
    <property type="match status" value="1"/>
</dbReference>
<dbReference type="Gene3D" id="1.20.900.10">
    <property type="entry name" value="Dbl homology (DH) domain"/>
    <property type="match status" value="1"/>
</dbReference>
<evidence type="ECO:0000259" key="3">
    <source>
        <dbReference type="PROSITE" id="PS50010"/>
    </source>
</evidence>
<dbReference type="SMART" id="SM00228">
    <property type="entry name" value="PDZ"/>
    <property type="match status" value="1"/>
</dbReference>
<sequence length="744" mass="84012">MVESNKSCGNKCGRHNVCNGESLLQKRRRHKTVHFGDNLLLQVCANANLNSHNMSYSKMEPNVQQLFSFIETVLSAWVAEEGLTSQGEVSEMDEKEMQRKRYKKHCAKMKRLDIRRLVSEVGKLNGTRFLGNLRYRHVHWKENPDAEGCNEMFLRKISDDDRMSLTTAVSDEDDGESVMNSPYKAKQTGTAAASFNCTGAVRKAGFLSVKKWLLRKKHQIELARKRGWKGYWVCLKGTTLLFYPCDSREGRSVEAAPKHLIIVDGAIMQPIPEHPKRDYIFCLSTAFGDAYLFQAPCQVELENWVNSIHSACAAAFARHRGKTGTLHLLQEEIFRLEKAIETDYKLKHMAEMQQSVVGDSDTRQQIANQVVQWEENLERLHCEQFRLRCYMAKLWSLLTHVSRATKNTLNKLGVFTVSSFHAFICARSPSLLNNLLAGRGATKRRPPMLSRSNSGSSRRSMQLHTHEVVEVCAKILYQVELSRSTLEQMWGFSVEAELVENSDRQDELCCYVSRVEDKSVAMQNGIIKGDEIMVINGAIVSDLDMMYLESVLQEELALCMMMRSSRTEPPDLAGILRATDDIIDSLVCPPPPSEPPAISEEMISGLIVPAPGFSKDRYSSDLNGHSVSVTDSGIKVSSRTNSLEIENLLKSAGEVTGFCRSPAETRKSSPTGSLHLNNLLENYLEPLKKETFLSNAEINALFGNIQEIVTFQRQFLQNLEESTEIEPDFHKLEYSSQFKVKSIV</sequence>
<evidence type="ECO:0000259" key="2">
    <source>
        <dbReference type="PROSITE" id="PS50003"/>
    </source>
</evidence>
<reference evidence="5" key="1">
    <citation type="submission" date="2021-12" db="EMBL/GenBank/DDBJ databases">
        <authorList>
            <person name="King R."/>
        </authorList>
    </citation>
    <scope>NUCLEOTIDE SEQUENCE</scope>
</reference>
<dbReference type="PROSITE" id="PS50106">
    <property type="entry name" value="PDZ"/>
    <property type="match status" value="1"/>
</dbReference>
<gene>
    <name evidence="5" type="ORF">MELIAE_LOCUS7777</name>
</gene>
<organism evidence="5 6">
    <name type="scientific">Brassicogethes aeneus</name>
    <name type="common">Rape pollen beetle</name>
    <name type="synonym">Meligethes aeneus</name>
    <dbReference type="NCBI Taxonomy" id="1431903"/>
    <lineage>
        <taxon>Eukaryota</taxon>
        <taxon>Metazoa</taxon>
        <taxon>Ecdysozoa</taxon>
        <taxon>Arthropoda</taxon>
        <taxon>Hexapoda</taxon>
        <taxon>Insecta</taxon>
        <taxon>Pterygota</taxon>
        <taxon>Neoptera</taxon>
        <taxon>Endopterygota</taxon>
        <taxon>Coleoptera</taxon>
        <taxon>Polyphaga</taxon>
        <taxon>Cucujiformia</taxon>
        <taxon>Nitidulidae</taxon>
        <taxon>Meligethinae</taxon>
        <taxon>Brassicogethes</taxon>
    </lineage>
</organism>
<dbReference type="PANTHER" id="PTHR46001">
    <property type="entry name" value="TIAM (MAMMALIAN TUMOR INVASION AND METASTASIS FACTOR) HOMOLOG"/>
    <property type="match status" value="1"/>
</dbReference>
<dbReference type="InterPro" id="IPR035899">
    <property type="entry name" value="DBL_dom_sf"/>
</dbReference>
<dbReference type="EMBL" id="OV121136">
    <property type="protein sequence ID" value="CAH0556956.1"/>
    <property type="molecule type" value="Genomic_DNA"/>
</dbReference>
<name>A0A9P0B3X7_BRAAE</name>
<dbReference type="CDD" id="cd00136">
    <property type="entry name" value="PDZ_canonical"/>
    <property type="match status" value="1"/>
</dbReference>
<feature type="domain" description="DH" evidence="3">
    <location>
        <begin position="673"/>
        <end position="744"/>
    </location>
</feature>
<dbReference type="InterPro" id="IPR043537">
    <property type="entry name" value="Tiam1/Tiam2/Sif"/>
</dbReference>
<dbReference type="PROSITE" id="PS50003">
    <property type="entry name" value="PH_DOMAIN"/>
    <property type="match status" value="1"/>
</dbReference>
<dbReference type="Pfam" id="PF18385">
    <property type="entry name" value="Tiam_CC_Ex"/>
    <property type="match status" value="1"/>
</dbReference>
<feature type="domain" description="PH" evidence="2">
    <location>
        <begin position="200"/>
        <end position="313"/>
    </location>
</feature>
<feature type="region of interest" description="Disordered" evidence="1">
    <location>
        <begin position="442"/>
        <end position="461"/>
    </location>
</feature>
<accession>A0A9P0B3X7</accession>
<dbReference type="InterPro" id="IPR001849">
    <property type="entry name" value="PH_domain"/>
</dbReference>
<dbReference type="CDD" id="cd01230">
    <property type="entry name" value="PH1_Tiam1_2"/>
    <property type="match status" value="1"/>
</dbReference>
<dbReference type="InterPro" id="IPR036034">
    <property type="entry name" value="PDZ_sf"/>
</dbReference>
<dbReference type="Proteomes" id="UP001154078">
    <property type="component" value="Chromosome 5"/>
</dbReference>
<dbReference type="InterPro" id="IPR011993">
    <property type="entry name" value="PH-like_dom_sf"/>
</dbReference>